<feature type="compositionally biased region" description="Low complexity" evidence="3">
    <location>
        <begin position="507"/>
        <end position="518"/>
    </location>
</feature>
<gene>
    <name evidence="6" type="ORF">M406DRAFT_289433</name>
</gene>
<dbReference type="InterPro" id="IPR016130">
    <property type="entry name" value="Tyr_Pase_AS"/>
</dbReference>
<dbReference type="Pfam" id="PF00782">
    <property type="entry name" value="DSPc"/>
    <property type="match status" value="1"/>
</dbReference>
<feature type="compositionally biased region" description="Acidic residues" evidence="3">
    <location>
        <begin position="533"/>
        <end position="542"/>
    </location>
</feature>
<dbReference type="RefSeq" id="XP_040779064.1">
    <property type="nucleotide sequence ID" value="XM_040918853.1"/>
</dbReference>
<evidence type="ECO:0000256" key="3">
    <source>
        <dbReference type="SAM" id="MobiDB-lite"/>
    </source>
</evidence>
<feature type="domain" description="Phosphatase tensin-type" evidence="5">
    <location>
        <begin position="12"/>
        <end position="211"/>
    </location>
</feature>
<feature type="domain" description="Tyrosine specific protein phosphatases" evidence="4">
    <location>
        <begin position="135"/>
        <end position="183"/>
    </location>
</feature>
<dbReference type="GO" id="GO:0005634">
    <property type="term" value="C:nucleus"/>
    <property type="evidence" value="ECO:0007669"/>
    <property type="project" value="TreeGrafter"/>
</dbReference>
<feature type="region of interest" description="Disordered" evidence="3">
    <location>
        <begin position="299"/>
        <end position="349"/>
    </location>
</feature>
<name>A0A9P4Y7E3_CRYP1</name>
<dbReference type="OrthoDB" id="16692at2759"/>
<feature type="compositionally biased region" description="Low complexity" evidence="3">
    <location>
        <begin position="625"/>
        <end position="634"/>
    </location>
</feature>
<comment type="caution">
    <text evidence="6">The sequence shown here is derived from an EMBL/GenBank/DDBJ whole genome shotgun (WGS) entry which is preliminary data.</text>
</comment>
<feature type="region of interest" description="Disordered" evidence="3">
    <location>
        <begin position="113"/>
        <end position="140"/>
    </location>
</feature>
<evidence type="ECO:0000259" key="4">
    <source>
        <dbReference type="PROSITE" id="PS50056"/>
    </source>
</evidence>
<keyword evidence="7" id="KW-1185">Reference proteome</keyword>
<dbReference type="AlphaFoldDB" id="A0A9P4Y7E3"/>
<dbReference type="InterPro" id="IPR000340">
    <property type="entry name" value="Dual-sp_phosphatase_cat-dom"/>
</dbReference>
<dbReference type="EMBL" id="MU032346">
    <property type="protein sequence ID" value="KAF3768103.1"/>
    <property type="molecule type" value="Genomic_DNA"/>
</dbReference>
<dbReference type="GO" id="GO:0046856">
    <property type="term" value="P:phosphatidylinositol dephosphorylation"/>
    <property type="evidence" value="ECO:0007669"/>
    <property type="project" value="TreeGrafter"/>
</dbReference>
<feature type="compositionally biased region" description="Basic residues" evidence="3">
    <location>
        <begin position="659"/>
        <end position="676"/>
    </location>
</feature>
<dbReference type="GeneID" id="63835982"/>
<evidence type="ECO:0000256" key="1">
    <source>
        <dbReference type="ARBA" id="ARBA00013015"/>
    </source>
</evidence>
<dbReference type="Proteomes" id="UP000803844">
    <property type="component" value="Unassembled WGS sequence"/>
</dbReference>
<dbReference type="PROSITE" id="PS50056">
    <property type="entry name" value="TYR_PHOSPHATASE_2"/>
    <property type="match status" value="1"/>
</dbReference>
<dbReference type="GO" id="GO:0005886">
    <property type="term" value="C:plasma membrane"/>
    <property type="evidence" value="ECO:0007669"/>
    <property type="project" value="TreeGrafter"/>
</dbReference>
<evidence type="ECO:0000313" key="7">
    <source>
        <dbReference type="Proteomes" id="UP000803844"/>
    </source>
</evidence>
<dbReference type="GO" id="GO:0042995">
    <property type="term" value="C:cell projection"/>
    <property type="evidence" value="ECO:0007669"/>
    <property type="project" value="TreeGrafter"/>
</dbReference>
<dbReference type="EC" id="3.1.3.67" evidence="1"/>
<feature type="compositionally biased region" description="Basic and acidic residues" evidence="3">
    <location>
        <begin position="575"/>
        <end position="596"/>
    </location>
</feature>
<dbReference type="CDD" id="cd14497">
    <property type="entry name" value="PTP_PTEN-like"/>
    <property type="match status" value="1"/>
</dbReference>
<sequence>MTSLLRQIVAGPRAKHKETGLDLCYVTDDIIVTSGPSQTYPQRAYRNPLDRVVAFLDAKHGENWAIWEFRAEGTGYPDEAVYGRIRHYPWPDHHPPPFRLVPMITASMRNWLHGDEDDQTTGNAAQSNQPSTHSDKTNDKSKRVVVVHCKAGKGRSGTAACSYLISQCKWTAEDALAQFTKRRMRPNLGAGVSIPSQLRTISYVDRWTKGGKKYVDREIEILEVHVWGLRHGVKISVEGFADEGKKIKVFHTFNKNERLIVQGDAPGEGGLLDFVGDALSPQGGNDDEIYEDVDYNQVVNGDNQKSSGANSSSTSKSSSPSRSQSKKGSRTSLLLRNRSPALPRTNTMASNSELGGMAVILKPTSPIRIPNSDICVSLERRNRAPASMGLTMVTAVAHVWFNAFFEGKGPEQDGNADDSGVFEIEWERMDGIKGSSRKGTKAADKISVLWRAVGVQGPAVETPGVVITEPREGSPVPQMKPADWKGADSGDPDQGKTLGLREADPGSASVSKASSIRSQEVGTSVGSTKEADGAEEYPDDESLQGVKVSGPTGEEDLDIAQERGVGEPSATAAEPGERALSEHEKKVEATKGRAENPEDASGAAKSQEQIADNSPSGLRGGGGSPVESPVGQSPAKDEISQENSADTTVRSGDTTHLGFVKRGKKLLPMHNKHKKKDGSNSADENDEGKDARLMTVHITK</sequence>
<dbReference type="InterPro" id="IPR000387">
    <property type="entry name" value="Tyr_Pase_dom"/>
</dbReference>
<organism evidence="6 7">
    <name type="scientific">Cryphonectria parasitica (strain ATCC 38755 / EP155)</name>
    <dbReference type="NCBI Taxonomy" id="660469"/>
    <lineage>
        <taxon>Eukaryota</taxon>
        <taxon>Fungi</taxon>
        <taxon>Dikarya</taxon>
        <taxon>Ascomycota</taxon>
        <taxon>Pezizomycotina</taxon>
        <taxon>Sordariomycetes</taxon>
        <taxon>Sordariomycetidae</taxon>
        <taxon>Diaporthales</taxon>
        <taxon>Cryphonectriaceae</taxon>
        <taxon>Cryphonectria-Endothia species complex</taxon>
        <taxon>Cryphonectria</taxon>
    </lineage>
</organism>
<dbReference type="PROSITE" id="PS00383">
    <property type="entry name" value="TYR_PHOSPHATASE_1"/>
    <property type="match status" value="1"/>
</dbReference>
<dbReference type="GO" id="GO:0051896">
    <property type="term" value="P:regulation of phosphatidylinositol 3-kinase/protein kinase B signal transduction"/>
    <property type="evidence" value="ECO:0007669"/>
    <property type="project" value="TreeGrafter"/>
</dbReference>
<accession>A0A9P4Y7E3</accession>
<proteinExistence type="predicted"/>
<feature type="compositionally biased region" description="Polar residues" evidence="3">
    <location>
        <begin position="641"/>
        <end position="654"/>
    </location>
</feature>
<evidence type="ECO:0000259" key="5">
    <source>
        <dbReference type="PROSITE" id="PS51181"/>
    </source>
</evidence>
<evidence type="ECO:0000313" key="6">
    <source>
        <dbReference type="EMBL" id="KAF3768103.1"/>
    </source>
</evidence>
<keyword evidence="2" id="KW-0378">Hydrolase</keyword>
<reference evidence="6" key="1">
    <citation type="journal article" date="2020" name="Phytopathology">
        <title>Genome sequence of the chestnut blight fungus Cryphonectria parasitica EP155: A fundamental resource for an archetypical invasive plant pathogen.</title>
        <authorList>
            <person name="Crouch J.A."/>
            <person name="Dawe A."/>
            <person name="Aerts A."/>
            <person name="Barry K."/>
            <person name="Churchill A.C.L."/>
            <person name="Grimwood J."/>
            <person name="Hillman B."/>
            <person name="Milgroom M.G."/>
            <person name="Pangilinan J."/>
            <person name="Smith M."/>
            <person name="Salamov A."/>
            <person name="Schmutz J."/>
            <person name="Yadav J."/>
            <person name="Grigoriev I.V."/>
            <person name="Nuss D."/>
        </authorList>
    </citation>
    <scope>NUCLEOTIDE SEQUENCE</scope>
    <source>
        <strain evidence="6">EP155</strain>
    </source>
</reference>
<dbReference type="GO" id="GO:0016314">
    <property type="term" value="F:phosphatidylinositol-3,4,5-trisphosphate 3-phosphatase activity"/>
    <property type="evidence" value="ECO:0007669"/>
    <property type="project" value="UniProtKB-EC"/>
</dbReference>
<feature type="compositionally biased region" description="Low complexity" evidence="3">
    <location>
        <begin position="305"/>
        <end position="323"/>
    </location>
</feature>
<dbReference type="InterPro" id="IPR029023">
    <property type="entry name" value="Tensin_phosphatase"/>
</dbReference>
<feature type="compositionally biased region" description="Polar residues" evidence="3">
    <location>
        <begin position="120"/>
        <end position="132"/>
    </location>
</feature>
<dbReference type="GO" id="GO:0004725">
    <property type="term" value="F:protein tyrosine phosphatase activity"/>
    <property type="evidence" value="ECO:0007669"/>
    <property type="project" value="TreeGrafter"/>
</dbReference>
<evidence type="ECO:0000256" key="2">
    <source>
        <dbReference type="ARBA" id="ARBA00022801"/>
    </source>
</evidence>
<dbReference type="InterPro" id="IPR051281">
    <property type="entry name" value="Dual-spec_lipid-protein_phosph"/>
</dbReference>
<feature type="compositionally biased region" description="Polar residues" evidence="3">
    <location>
        <begin position="604"/>
        <end position="613"/>
    </location>
</feature>
<dbReference type="Gene3D" id="3.90.190.10">
    <property type="entry name" value="Protein tyrosine phosphatase superfamily"/>
    <property type="match status" value="1"/>
</dbReference>
<dbReference type="PANTHER" id="PTHR12305">
    <property type="entry name" value="PHOSPHATASE WITH HOMOLOGY TO TENSIN"/>
    <property type="match status" value="1"/>
</dbReference>
<dbReference type="SUPFAM" id="SSF52799">
    <property type="entry name" value="(Phosphotyrosine protein) phosphatases II"/>
    <property type="match status" value="1"/>
</dbReference>
<dbReference type="PANTHER" id="PTHR12305:SF81">
    <property type="entry name" value="PHOSPHATIDYLINOSITOL 3,4,5-TRISPHOSPHATE 3-PHOSPHATASE AND DUAL-SPECIFICITY PROTEIN PHOSPHATASE PTEN"/>
    <property type="match status" value="1"/>
</dbReference>
<dbReference type="GO" id="GO:0005829">
    <property type="term" value="C:cytosol"/>
    <property type="evidence" value="ECO:0007669"/>
    <property type="project" value="TreeGrafter"/>
</dbReference>
<dbReference type="InterPro" id="IPR029021">
    <property type="entry name" value="Prot-tyrosine_phosphatase-like"/>
</dbReference>
<protein>
    <recommendedName>
        <fullName evidence="1">phosphatidylinositol-3,4,5-trisphosphate 3-phosphatase</fullName>
        <ecNumber evidence="1">3.1.3.67</ecNumber>
    </recommendedName>
</protein>
<dbReference type="PROSITE" id="PS51181">
    <property type="entry name" value="PPASE_TENSIN"/>
    <property type="match status" value="1"/>
</dbReference>
<feature type="region of interest" description="Disordered" evidence="3">
    <location>
        <begin position="464"/>
        <end position="700"/>
    </location>
</feature>
<dbReference type="GO" id="GO:0043491">
    <property type="term" value="P:phosphatidylinositol 3-kinase/protein kinase B signal transduction"/>
    <property type="evidence" value="ECO:0007669"/>
    <property type="project" value="TreeGrafter"/>
</dbReference>